<dbReference type="SUPFAM" id="SSF54862">
    <property type="entry name" value="4Fe-4S ferredoxins"/>
    <property type="match status" value="1"/>
</dbReference>
<keyword evidence="4 9" id="KW-0479">Metal-binding</keyword>
<keyword evidence="1 9" id="KW-0004">4Fe-4S</keyword>
<comment type="subcellular location">
    <subcellularLocation>
        <location evidence="9">Cytoplasm</location>
    </subcellularLocation>
</comment>
<feature type="binding site" evidence="9">
    <location>
        <position position="180"/>
    </location>
    <ligand>
        <name>cob(II)alamin</name>
        <dbReference type="ChEBI" id="CHEBI:16304"/>
    </ligand>
</feature>
<dbReference type="GO" id="GO:0008616">
    <property type="term" value="P:tRNA queuosine(34) biosynthetic process"/>
    <property type="evidence" value="ECO:0007669"/>
    <property type="project" value="UniProtKB-UniRule"/>
</dbReference>
<evidence type="ECO:0000259" key="10">
    <source>
        <dbReference type="PROSITE" id="PS51379"/>
    </source>
</evidence>
<evidence type="ECO:0000256" key="7">
    <source>
        <dbReference type="ARBA" id="ARBA00023004"/>
    </source>
</evidence>
<sequence>MAERSDLISTYDPLTLAEQIRALGRDLGFQAVTFANPSTEQHRAGFESWLEAGYAGDMGWLERNLDKRFDAASLHPGTKTVICVRMDYWPEAADGLTLLSQTDRAYISRYALGRDYHKVLRKRLSDFARQITELAGDHGARPFVDSAPVMERQLAAHSGLGWIGKNSLLLAPGHGSTFFLGELCTNLALPFDSPNPASHCGSCQQCMVDCPTDAFVSDGVLDATRCISYLTIEYSGAIPEDLRAAMGNRIYGCDDCQLVCPHNRKAPVSDETDFQPRSELDGGALVDLFDWSEAEFLKKTEGSAIRRIGYEQWQRNLAVALGNGPVTAEARESLSRGLGRVSELVDDHIRWALNRLG</sequence>
<dbReference type="PANTHER" id="PTHR30002:SF4">
    <property type="entry name" value="EPOXYQUEUOSINE REDUCTASE"/>
    <property type="match status" value="1"/>
</dbReference>
<dbReference type="PROSITE" id="PS00198">
    <property type="entry name" value="4FE4S_FER_1"/>
    <property type="match status" value="1"/>
</dbReference>
<comment type="similarity">
    <text evidence="9">Belongs to the QueG family.</text>
</comment>
<name>A4BEA9_9GAMM</name>
<comment type="pathway">
    <text evidence="9">tRNA modification; tRNA-queuosine biosynthesis.</text>
</comment>
<gene>
    <name evidence="9" type="primary">queG</name>
    <name evidence="11" type="ORF">MED297_12687</name>
</gene>
<dbReference type="PANTHER" id="PTHR30002">
    <property type="entry name" value="EPOXYQUEUOSINE REDUCTASE"/>
    <property type="match status" value="1"/>
</dbReference>
<keyword evidence="5 9" id="KW-0671">Queuosine biosynthesis</keyword>
<feature type="binding site" evidence="9">
    <location>
        <position position="145"/>
    </location>
    <ligand>
        <name>cob(II)alamin</name>
        <dbReference type="ChEBI" id="CHEBI:16304"/>
    </ligand>
</feature>
<feature type="domain" description="4Fe-4S ferredoxin-type" evidence="10">
    <location>
        <begin position="190"/>
        <end position="220"/>
    </location>
</feature>
<dbReference type="InterPro" id="IPR013542">
    <property type="entry name" value="QueG_DUF1730"/>
</dbReference>
<keyword evidence="9" id="KW-0846">Cobalamin</keyword>
<reference evidence="11 12" key="1">
    <citation type="submission" date="2006-02" db="EMBL/GenBank/DDBJ databases">
        <authorList>
            <person name="Pinhassi J."/>
            <person name="Pedros-Alio C."/>
            <person name="Ferriera S."/>
            <person name="Johnson J."/>
            <person name="Kravitz S."/>
            <person name="Halpern A."/>
            <person name="Remington K."/>
            <person name="Beeson K."/>
            <person name="Tran B."/>
            <person name="Rogers Y.-H."/>
            <person name="Friedman R."/>
            <person name="Venter J.C."/>
        </authorList>
    </citation>
    <scope>NUCLEOTIDE SEQUENCE [LARGE SCALE GENOMIC DNA]</scope>
    <source>
        <strain evidence="11 12">MED297</strain>
    </source>
</reference>
<evidence type="ECO:0000256" key="5">
    <source>
        <dbReference type="ARBA" id="ARBA00022785"/>
    </source>
</evidence>
<dbReference type="HOGENOM" id="CLU_030790_0_1_6"/>
<dbReference type="OrthoDB" id="9784571at2"/>
<evidence type="ECO:0000256" key="6">
    <source>
        <dbReference type="ARBA" id="ARBA00023002"/>
    </source>
</evidence>
<dbReference type="InterPro" id="IPR017896">
    <property type="entry name" value="4Fe4S_Fe-S-bd"/>
</dbReference>
<evidence type="ECO:0000256" key="3">
    <source>
        <dbReference type="ARBA" id="ARBA00022694"/>
    </source>
</evidence>
<evidence type="ECO:0000256" key="1">
    <source>
        <dbReference type="ARBA" id="ARBA00022485"/>
    </source>
</evidence>
<dbReference type="NCBIfam" id="TIGR00276">
    <property type="entry name" value="tRNA epoxyqueuosine(34) reductase QueG"/>
    <property type="match status" value="1"/>
</dbReference>
<feature type="binding site" evidence="9">
    <location>
        <position position="226"/>
    </location>
    <ligand>
        <name>[4Fe-4S] cluster</name>
        <dbReference type="ChEBI" id="CHEBI:49883"/>
        <label>2</label>
    </ligand>
</feature>
<comment type="caution">
    <text evidence="11">The sequence shown here is derived from an EMBL/GenBank/DDBJ whole genome shotgun (WGS) entry which is preliminary data.</text>
</comment>
<keyword evidence="6 9" id="KW-0560">Oxidoreductase</keyword>
<dbReference type="UniPathway" id="UPA00392"/>
<feature type="active site" description="Proton donor" evidence="9">
    <location>
        <position position="145"/>
    </location>
</feature>
<dbReference type="InterPro" id="IPR017900">
    <property type="entry name" value="4Fe4S_Fe_S_CS"/>
</dbReference>
<dbReference type="AlphaFoldDB" id="A4BEA9"/>
<comment type="cofactor">
    <cofactor evidence="9">
        <name>[4Fe-4S] cluster</name>
        <dbReference type="ChEBI" id="CHEBI:49883"/>
    </cofactor>
    <text evidence="9">Binds 2 [4Fe-4S] clusters per monomer.</text>
</comment>
<feature type="binding site" evidence="9">
    <location>
        <position position="68"/>
    </location>
    <ligand>
        <name>cob(II)alamin</name>
        <dbReference type="ChEBI" id="CHEBI:16304"/>
    </ligand>
</feature>
<feature type="binding site" evidence="9">
    <location>
        <position position="253"/>
    </location>
    <ligand>
        <name>[4Fe-4S] cluster</name>
        <dbReference type="ChEBI" id="CHEBI:49883"/>
        <label>2</label>
    </ligand>
</feature>
<dbReference type="HAMAP" id="MF_00916">
    <property type="entry name" value="QueG"/>
    <property type="match status" value="1"/>
</dbReference>
<keyword evidence="2 9" id="KW-0963">Cytoplasm</keyword>
<evidence type="ECO:0000256" key="9">
    <source>
        <dbReference type="HAMAP-Rule" id="MF_00916"/>
    </source>
</evidence>
<dbReference type="GO" id="GO:0052693">
    <property type="term" value="F:epoxyqueuosine reductase activity"/>
    <property type="evidence" value="ECO:0007669"/>
    <property type="project" value="UniProtKB-UniRule"/>
</dbReference>
<comment type="cofactor">
    <cofactor evidence="9">
        <name>cob(II)alamin</name>
        <dbReference type="ChEBI" id="CHEBI:16304"/>
    </cofactor>
</comment>
<evidence type="ECO:0000313" key="11">
    <source>
        <dbReference type="EMBL" id="EAR09587.1"/>
    </source>
</evidence>
<protein>
    <recommendedName>
        <fullName evidence="9">Epoxyqueuosine reductase</fullName>
        <ecNumber evidence="9">1.17.99.6</ecNumber>
    </recommendedName>
    <alternativeName>
        <fullName evidence="9">Queuosine biosynthesis protein QueG</fullName>
    </alternativeName>
</protein>
<proteinExistence type="inferred from homology"/>
<feature type="binding site" evidence="9">
    <location>
        <position position="206"/>
    </location>
    <ligand>
        <name>[4Fe-4S] cluster</name>
        <dbReference type="ChEBI" id="CHEBI:49883"/>
        <label>1</label>
    </ligand>
</feature>
<feature type="binding site" evidence="9">
    <location>
        <position position="210"/>
    </location>
    <ligand>
        <name>[4Fe-4S] cluster</name>
        <dbReference type="ChEBI" id="CHEBI:49883"/>
        <label>2</label>
    </ligand>
</feature>
<comment type="subunit">
    <text evidence="9">Monomer.</text>
</comment>
<dbReference type="GO" id="GO:0051539">
    <property type="term" value="F:4 iron, 4 sulfur cluster binding"/>
    <property type="evidence" value="ECO:0007669"/>
    <property type="project" value="UniProtKB-KW"/>
</dbReference>
<evidence type="ECO:0000313" key="12">
    <source>
        <dbReference type="Proteomes" id="UP000005953"/>
    </source>
</evidence>
<feature type="binding site" evidence="9">
    <location>
        <position position="256"/>
    </location>
    <ligand>
        <name>[4Fe-4S] cluster</name>
        <dbReference type="ChEBI" id="CHEBI:49883"/>
        <label>2</label>
    </ligand>
</feature>
<feature type="binding site" evidence="9">
    <location>
        <position position="200"/>
    </location>
    <ligand>
        <name>[4Fe-4S] cluster</name>
        <dbReference type="ChEBI" id="CHEBI:49883"/>
        <label>1</label>
    </ligand>
</feature>
<keyword evidence="7 9" id="KW-0408">Iron</keyword>
<feature type="binding site" evidence="9">
    <location>
        <position position="228"/>
    </location>
    <ligand>
        <name>cob(II)alamin</name>
        <dbReference type="ChEBI" id="CHEBI:16304"/>
    </ligand>
</feature>
<dbReference type="Pfam" id="PF08331">
    <property type="entry name" value="QueG_DUF1730"/>
    <property type="match status" value="1"/>
</dbReference>
<dbReference type="Pfam" id="PF13484">
    <property type="entry name" value="Fer4_16"/>
    <property type="match status" value="1"/>
</dbReference>
<evidence type="ECO:0000256" key="2">
    <source>
        <dbReference type="ARBA" id="ARBA00022490"/>
    </source>
</evidence>
<feature type="binding site" evidence="9">
    <location>
        <position position="260"/>
    </location>
    <ligand>
        <name>[4Fe-4S] cluster</name>
        <dbReference type="ChEBI" id="CHEBI:49883"/>
        <label>1</label>
    </ligand>
</feature>
<dbReference type="EC" id="1.17.99.6" evidence="9"/>
<feature type="binding site" evidence="9">
    <location>
        <position position="169"/>
    </location>
    <ligand>
        <name>cob(II)alamin</name>
        <dbReference type="ChEBI" id="CHEBI:16304"/>
    </ligand>
</feature>
<dbReference type="InterPro" id="IPR004453">
    <property type="entry name" value="QueG"/>
</dbReference>
<keyword evidence="12" id="KW-1185">Reference proteome</keyword>
<accession>A4BEA9</accession>
<dbReference type="GO" id="GO:0031419">
    <property type="term" value="F:cobalamin binding"/>
    <property type="evidence" value="ECO:0007669"/>
    <property type="project" value="UniProtKB-KW"/>
</dbReference>
<evidence type="ECO:0000256" key="4">
    <source>
        <dbReference type="ARBA" id="ARBA00022723"/>
    </source>
</evidence>
<feature type="binding site" evidence="9">
    <location>
        <position position="166"/>
    </location>
    <ligand>
        <name>cob(II)alamin</name>
        <dbReference type="ChEBI" id="CHEBI:16304"/>
    </ligand>
</feature>
<evidence type="ECO:0000256" key="8">
    <source>
        <dbReference type="ARBA" id="ARBA00023014"/>
    </source>
</evidence>
<feature type="binding site" evidence="9">
    <location>
        <begin position="253"/>
        <end position="254"/>
    </location>
    <ligand>
        <name>cob(II)alamin</name>
        <dbReference type="ChEBI" id="CHEBI:16304"/>
    </ligand>
</feature>
<dbReference type="STRING" id="314283.MED297_12687"/>
<dbReference type="Proteomes" id="UP000005953">
    <property type="component" value="Unassembled WGS sequence"/>
</dbReference>
<comment type="catalytic activity">
    <reaction evidence="9">
        <text>epoxyqueuosine(34) in tRNA + AH2 = queuosine(34) in tRNA + A + H2O</text>
        <dbReference type="Rhea" id="RHEA:32159"/>
        <dbReference type="Rhea" id="RHEA-COMP:18571"/>
        <dbReference type="Rhea" id="RHEA-COMP:18582"/>
        <dbReference type="ChEBI" id="CHEBI:13193"/>
        <dbReference type="ChEBI" id="CHEBI:15377"/>
        <dbReference type="ChEBI" id="CHEBI:17499"/>
        <dbReference type="ChEBI" id="CHEBI:194431"/>
        <dbReference type="ChEBI" id="CHEBI:194443"/>
        <dbReference type="EC" id="1.17.99.6"/>
    </reaction>
</comment>
<dbReference type="EMBL" id="AAOE01000009">
    <property type="protein sequence ID" value="EAR09587.1"/>
    <property type="molecule type" value="Genomic_DNA"/>
</dbReference>
<keyword evidence="9" id="KW-0170">Cobalt</keyword>
<keyword evidence="8 9" id="KW-0411">Iron-sulfur</keyword>
<dbReference type="GO" id="GO:0046872">
    <property type="term" value="F:metal ion binding"/>
    <property type="evidence" value="ECO:0007669"/>
    <property type="project" value="UniProtKB-KW"/>
</dbReference>
<dbReference type="GO" id="GO:0005737">
    <property type="term" value="C:cytoplasm"/>
    <property type="evidence" value="ECO:0007669"/>
    <property type="project" value="UniProtKB-SubCell"/>
</dbReference>
<dbReference type="RefSeq" id="WP_008042318.1">
    <property type="nucleotide sequence ID" value="NZ_CH724149.1"/>
</dbReference>
<comment type="caution">
    <text evidence="9">Lacks conserved residue(s) required for the propagation of feature annotation.</text>
</comment>
<feature type="binding site" evidence="9">
    <location>
        <position position="203"/>
    </location>
    <ligand>
        <name>[4Fe-4S] cluster</name>
        <dbReference type="ChEBI" id="CHEBI:49883"/>
        <label>1</label>
    </ligand>
</feature>
<keyword evidence="3 9" id="KW-0819">tRNA processing</keyword>
<organism evidence="11 12">
    <name type="scientific">Reinekea blandensis MED297</name>
    <dbReference type="NCBI Taxonomy" id="314283"/>
    <lineage>
        <taxon>Bacteria</taxon>
        <taxon>Pseudomonadati</taxon>
        <taxon>Pseudomonadota</taxon>
        <taxon>Gammaproteobacteria</taxon>
        <taxon>Oceanospirillales</taxon>
        <taxon>Saccharospirillaceae</taxon>
        <taxon>Reinekea</taxon>
    </lineage>
</organism>
<comment type="function">
    <text evidence="9">Catalyzes the conversion of epoxyqueuosine (oQ) to queuosine (Q), which is a hypermodified base found in the wobble positions of tRNA(Asp), tRNA(Asn), tRNA(His) and tRNA(Tyr).</text>
</comment>
<dbReference type="PROSITE" id="PS51379">
    <property type="entry name" value="4FE4S_FER_2"/>
    <property type="match status" value="1"/>
</dbReference>